<dbReference type="AlphaFoldDB" id="A0A0C1LII7"/>
<organism evidence="8 9">
    <name type="scientific">Flavihumibacter solisilvae</name>
    <dbReference type="NCBI Taxonomy" id="1349421"/>
    <lineage>
        <taxon>Bacteria</taxon>
        <taxon>Pseudomonadati</taxon>
        <taxon>Bacteroidota</taxon>
        <taxon>Chitinophagia</taxon>
        <taxon>Chitinophagales</taxon>
        <taxon>Chitinophagaceae</taxon>
        <taxon>Flavihumibacter</taxon>
    </lineage>
</organism>
<dbReference type="STRING" id="1349421.OI18_07840"/>
<dbReference type="Gene3D" id="2.60.40.1180">
    <property type="entry name" value="Golgi alpha-mannosidase II"/>
    <property type="match status" value="1"/>
</dbReference>
<keyword evidence="9" id="KW-1185">Reference proteome</keyword>
<dbReference type="SUPFAM" id="SSF51445">
    <property type="entry name" value="(Trans)glycosidases"/>
    <property type="match status" value="1"/>
</dbReference>
<dbReference type="InterPro" id="IPR033452">
    <property type="entry name" value="GH30_C"/>
</dbReference>
<evidence type="ECO:0000256" key="1">
    <source>
        <dbReference type="ARBA" id="ARBA00005382"/>
    </source>
</evidence>
<evidence type="ECO:0000256" key="4">
    <source>
        <dbReference type="RuleBase" id="RU361188"/>
    </source>
</evidence>
<accession>A0A0C1LII7</accession>
<dbReference type="PROSITE" id="PS51257">
    <property type="entry name" value="PROKAR_LIPOPROTEIN"/>
    <property type="match status" value="1"/>
</dbReference>
<keyword evidence="4" id="KW-0326">Glycosidase</keyword>
<dbReference type="GO" id="GO:0006680">
    <property type="term" value="P:glucosylceramide catabolic process"/>
    <property type="evidence" value="ECO:0007669"/>
    <property type="project" value="TreeGrafter"/>
</dbReference>
<evidence type="ECO:0000256" key="5">
    <source>
        <dbReference type="SAM" id="MobiDB-lite"/>
    </source>
</evidence>
<evidence type="ECO:0000313" key="9">
    <source>
        <dbReference type="Proteomes" id="UP000031408"/>
    </source>
</evidence>
<protein>
    <submittedName>
        <fullName evidence="8">Glycosyl hydrolase</fullName>
    </submittedName>
</protein>
<evidence type="ECO:0000313" key="8">
    <source>
        <dbReference type="EMBL" id="KIC95203.1"/>
    </source>
</evidence>
<dbReference type="InterPro" id="IPR033453">
    <property type="entry name" value="Glyco_hydro_30_TIM-barrel"/>
</dbReference>
<comment type="similarity">
    <text evidence="1 4">Belongs to the glycosyl hydrolase 30 family.</text>
</comment>
<keyword evidence="2" id="KW-0732">Signal</keyword>
<evidence type="ECO:0000256" key="2">
    <source>
        <dbReference type="ARBA" id="ARBA00022729"/>
    </source>
</evidence>
<dbReference type="InterPro" id="IPR017853">
    <property type="entry name" value="GH"/>
</dbReference>
<gene>
    <name evidence="8" type="ORF">OI18_07840</name>
</gene>
<evidence type="ECO:0000259" key="7">
    <source>
        <dbReference type="Pfam" id="PF17189"/>
    </source>
</evidence>
<dbReference type="GO" id="GO:0004348">
    <property type="term" value="F:glucosylceramidase activity"/>
    <property type="evidence" value="ECO:0007669"/>
    <property type="project" value="InterPro"/>
</dbReference>
<reference evidence="8 9" key="1">
    <citation type="submission" date="2014-11" db="EMBL/GenBank/DDBJ databases">
        <title>Genome sequence of Flavihumibacter solisilvae 3-3.</title>
        <authorList>
            <person name="Zhou G."/>
            <person name="Li M."/>
            <person name="Wang G."/>
        </authorList>
    </citation>
    <scope>NUCLEOTIDE SEQUENCE [LARGE SCALE GENOMIC DNA]</scope>
    <source>
        <strain evidence="8 9">3-3</strain>
    </source>
</reference>
<feature type="region of interest" description="Disordered" evidence="5">
    <location>
        <begin position="20"/>
        <end position="41"/>
    </location>
</feature>
<dbReference type="GO" id="GO:0016020">
    <property type="term" value="C:membrane"/>
    <property type="evidence" value="ECO:0007669"/>
    <property type="project" value="GOC"/>
</dbReference>
<dbReference type="OrthoDB" id="9806701at2"/>
<dbReference type="InterPro" id="IPR013780">
    <property type="entry name" value="Glyco_hydro_b"/>
</dbReference>
<dbReference type="EMBL" id="JSVC01000008">
    <property type="protein sequence ID" value="KIC95203.1"/>
    <property type="molecule type" value="Genomic_DNA"/>
</dbReference>
<dbReference type="InterPro" id="IPR001139">
    <property type="entry name" value="Glyco_hydro_30"/>
</dbReference>
<evidence type="ECO:0000259" key="6">
    <source>
        <dbReference type="Pfam" id="PF02055"/>
    </source>
</evidence>
<proteinExistence type="inferred from homology"/>
<comment type="caution">
    <text evidence="8">The sequence shown here is derived from an EMBL/GenBank/DDBJ whole genome shotgun (WGS) entry which is preliminary data.</text>
</comment>
<dbReference type="Pfam" id="PF02055">
    <property type="entry name" value="Glyco_hydro_30"/>
    <property type="match status" value="1"/>
</dbReference>
<dbReference type="Pfam" id="PF17189">
    <property type="entry name" value="Glyco_hydro_30C"/>
    <property type="match status" value="1"/>
</dbReference>
<evidence type="ECO:0000256" key="3">
    <source>
        <dbReference type="ARBA" id="ARBA00022801"/>
    </source>
</evidence>
<dbReference type="Gene3D" id="3.20.20.80">
    <property type="entry name" value="Glycosidases"/>
    <property type="match status" value="1"/>
</dbReference>
<feature type="domain" description="Glycosyl hydrolase family 30 beta sandwich" evidence="7">
    <location>
        <begin position="437"/>
        <end position="497"/>
    </location>
</feature>
<dbReference type="PANTHER" id="PTHR11069">
    <property type="entry name" value="GLUCOSYLCERAMIDASE"/>
    <property type="match status" value="1"/>
</dbReference>
<keyword evidence="3 4" id="KW-0378">Hydrolase</keyword>
<dbReference type="PANTHER" id="PTHR11069:SF23">
    <property type="entry name" value="LYSOSOMAL ACID GLUCOSYLCERAMIDASE"/>
    <property type="match status" value="1"/>
</dbReference>
<name>A0A0C1LII7_9BACT</name>
<dbReference type="RefSeq" id="WP_039138686.1">
    <property type="nucleotide sequence ID" value="NZ_JSVC01000008.1"/>
</dbReference>
<dbReference type="PRINTS" id="PR00843">
    <property type="entry name" value="GLHYDRLASE30"/>
</dbReference>
<feature type="domain" description="Glycosyl hydrolase family 30 TIM-barrel" evidence="6">
    <location>
        <begin position="97"/>
        <end position="434"/>
    </location>
</feature>
<dbReference type="Proteomes" id="UP000031408">
    <property type="component" value="Unassembled WGS sequence"/>
</dbReference>
<sequence length="500" mass="55943">MKKILSAGMIAFATLAGCQSPSGRDSGAGEVASTKSPDTKQSFDVTGKGALIYTTADSTNYRLSRTDSLTFTDFGQPLETQPCIFIDPSHRFQELLGVGGALTDASAETFAKLPVPKQQEFLQAYFNTDKGIGYSLARTNIHSCDFSSGSYTYVRENDNELTSFNVDHDKQYRIPFIKKAIEAAGGKLTLFASPWSPPAFMKDNNDMLHGGKLKPESFQSWANYYTRFIKAYEKEGIPVWGVSVQNEPMAKQIWESCIYTAEEERDFVKNFLGPTMAKEGLGEKKIIAWDHNRDLVFQRANTLLSDPDAAKYIWGIGHHWYETWTGGMPQIDNLKRVKEAFPNINLMFTEGCNGPFQMERVREWHWGEIYGRNMINDFNAGTVGWADWNILLDETGGPNHVKNFCYSPIHADTRSGELIYTSAYFYIGHISKFVRPGARRISAASSRSELLTTAFINPDGKLAIVVMNESGKRIPYRLWINGKATGEVISLPHSIVTAII</sequence>